<keyword evidence="4" id="KW-0378">Hydrolase</keyword>
<dbReference type="Proteomes" id="UP000324159">
    <property type="component" value="Unassembled WGS sequence"/>
</dbReference>
<organism evidence="9 10">
    <name type="scientific">Geothermobacter ehrlichii</name>
    <dbReference type="NCBI Taxonomy" id="213224"/>
    <lineage>
        <taxon>Bacteria</taxon>
        <taxon>Pseudomonadati</taxon>
        <taxon>Thermodesulfobacteriota</taxon>
        <taxon>Desulfuromonadia</taxon>
        <taxon>Desulfuromonadales</taxon>
        <taxon>Geothermobacteraceae</taxon>
        <taxon>Geothermobacter</taxon>
    </lineage>
</organism>
<evidence type="ECO:0000256" key="5">
    <source>
        <dbReference type="ARBA" id="ARBA00022839"/>
    </source>
</evidence>
<evidence type="ECO:0000259" key="6">
    <source>
        <dbReference type="Pfam" id="PF01368"/>
    </source>
</evidence>
<dbReference type="AlphaFoldDB" id="A0A5D3WKN8"/>
<feature type="domain" description="RecJ OB" evidence="8">
    <location>
        <begin position="464"/>
        <end position="566"/>
    </location>
</feature>
<dbReference type="Gene3D" id="3.90.1640.30">
    <property type="match status" value="1"/>
</dbReference>
<dbReference type="InterPro" id="IPR004610">
    <property type="entry name" value="RecJ"/>
</dbReference>
<dbReference type="InterPro" id="IPR041122">
    <property type="entry name" value="RecJ_OB"/>
</dbReference>
<sequence>MKPVQLRRWRSRDETSSEAVGRLVSALGIHPLTARVLLGRAIDDEAAARAFFSPRLADLPDPFLLRGMPEAVERLTAALKRDEAIAVHGDYDVDGITATALLVAVLSRLGGRVDYHIPLRLKDGYGLSAAALKQAAGQGSRVVVSVDCGVSALQEAELAASLGLDLIITDHHQPPETLPGATALVNPHQPGCAFPDKYLSGVGVAFMLLVALRRRLRQQGWFASRPEPDLRDWLDLVALGTVADLVPLRGINRAFVRHGLWLMERQPRPGIGALKRVAGVREVTAGAVGFRLAPRLNAAGRLEDAATGVRLLLSEDARQAGELAERLDAWNRERQQIEQQTFDAAVQKLAGLPENYTIVLADDSWHQGVIGIVASRLVERYGRPTLLIALDGDLGKGSGRSIRGFHLYQGLQQCADHLSGFGGHEYAAGFSLSRSAVGELAAAFERTARQLLAADDLRPVLLHDGVVQLDEIDPELVDELERLAPFGMGNPEPVFVAEQVELHRIETVGDGRHLRCLVRQAGTSLPAIAFNMGPQAESLRGFHDILFTPAFNRWNGRVSLQLRLKDLRPASPAA</sequence>
<dbReference type="InterPro" id="IPR051673">
    <property type="entry name" value="SSDNA_exonuclease_RecJ"/>
</dbReference>
<feature type="domain" description="DHHA1" evidence="7">
    <location>
        <begin position="358"/>
        <end position="448"/>
    </location>
</feature>
<dbReference type="SUPFAM" id="SSF64182">
    <property type="entry name" value="DHH phosphoesterases"/>
    <property type="match status" value="1"/>
</dbReference>
<dbReference type="EMBL" id="VNIB01000002">
    <property type="protein sequence ID" value="TYO99564.1"/>
    <property type="molecule type" value="Genomic_DNA"/>
</dbReference>
<evidence type="ECO:0000259" key="8">
    <source>
        <dbReference type="Pfam" id="PF17768"/>
    </source>
</evidence>
<dbReference type="PANTHER" id="PTHR30255">
    <property type="entry name" value="SINGLE-STRANDED-DNA-SPECIFIC EXONUCLEASE RECJ"/>
    <property type="match status" value="1"/>
</dbReference>
<dbReference type="Pfam" id="PF01368">
    <property type="entry name" value="DHH"/>
    <property type="match status" value="1"/>
</dbReference>
<dbReference type="PANTHER" id="PTHR30255:SF2">
    <property type="entry name" value="SINGLE-STRANDED-DNA-SPECIFIC EXONUCLEASE RECJ"/>
    <property type="match status" value="1"/>
</dbReference>
<dbReference type="GO" id="GO:0008409">
    <property type="term" value="F:5'-3' exonuclease activity"/>
    <property type="evidence" value="ECO:0007669"/>
    <property type="project" value="InterPro"/>
</dbReference>
<comment type="caution">
    <text evidence="9">The sequence shown here is derived from an EMBL/GenBank/DDBJ whole genome shotgun (WGS) entry which is preliminary data.</text>
</comment>
<gene>
    <name evidence="9" type="ORF">EDC39_10287</name>
</gene>
<dbReference type="GO" id="GO:0006281">
    <property type="term" value="P:DNA repair"/>
    <property type="evidence" value="ECO:0007669"/>
    <property type="project" value="InterPro"/>
</dbReference>
<evidence type="ECO:0000313" key="9">
    <source>
        <dbReference type="EMBL" id="TYO99564.1"/>
    </source>
</evidence>
<dbReference type="GO" id="GO:0006310">
    <property type="term" value="P:DNA recombination"/>
    <property type="evidence" value="ECO:0007669"/>
    <property type="project" value="InterPro"/>
</dbReference>
<dbReference type="RefSeq" id="WP_148894783.1">
    <property type="nucleotide sequence ID" value="NZ_VNIB01000002.1"/>
</dbReference>
<keyword evidence="5 9" id="KW-0269">Exonuclease</keyword>
<evidence type="ECO:0000259" key="7">
    <source>
        <dbReference type="Pfam" id="PF02272"/>
    </source>
</evidence>
<keyword evidence="3" id="KW-0540">Nuclease</keyword>
<dbReference type="Pfam" id="PF02272">
    <property type="entry name" value="DHHA1"/>
    <property type="match status" value="1"/>
</dbReference>
<evidence type="ECO:0000256" key="2">
    <source>
        <dbReference type="ARBA" id="ARBA00019841"/>
    </source>
</evidence>
<dbReference type="Gene3D" id="2.40.50.460">
    <property type="match status" value="1"/>
</dbReference>
<dbReference type="InterPro" id="IPR001667">
    <property type="entry name" value="DDH_dom"/>
</dbReference>
<dbReference type="NCBIfam" id="TIGR00644">
    <property type="entry name" value="recJ"/>
    <property type="match status" value="1"/>
</dbReference>
<proteinExistence type="inferred from homology"/>
<name>A0A5D3WKN8_9BACT</name>
<evidence type="ECO:0000256" key="4">
    <source>
        <dbReference type="ARBA" id="ARBA00022801"/>
    </source>
</evidence>
<dbReference type="Pfam" id="PF17768">
    <property type="entry name" value="RecJ_OB"/>
    <property type="match status" value="1"/>
</dbReference>
<dbReference type="InterPro" id="IPR003156">
    <property type="entry name" value="DHHA1_dom"/>
</dbReference>
<evidence type="ECO:0000313" key="10">
    <source>
        <dbReference type="Proteomes" id="UP000324159"/>
    </source>
</evidence>
<feature type="domain" description="DDH" evidence="6">
    <location>
        <begin position="85"/>
        <end position="241"/>
    </location>
</feature>
<evidence type="ECO:0000256" key="1">
    <source>
        <dbReference type="ARBA" id="ARBA00005915"/>
    </source>
</evidence>
<keyword evidence="10" id="KW-1185">Reference proteome</keyword>
<reference evidence="9 10" key="1">
    <citation type="submission" date="2019-07" db="EMBL/GenBank/DDBJ databases">
        <title>Genomic Encyclopedia of Type Strains, Phase IV (KMG-IV): sequencing the most valuable type-strain genomes for metagenomic binning, comparative biology and taxonomic classification.</title>
        <authorList>
            <person name="Goeker M."/>
        </authorList>
    </citation>
    <scope>NUCLEOTIDE SEQUENCE [LARGE SCALE GENOMIC DNA]</scope>
    <source>
        <strain evidence="9 10">SS015</strain>
    </source>
</reference>
<protein>
    <recommendedName>
        <fullName evidence="2">Single-stranded-DNA-specific exonuclease RecJ</fullName>
    </recommendedName>
</protein>
<dbReference type="GO" id="GO:0003676">
    <property type="term" value="F:nucleic acid binding"/>
    <property type="evidence" value="ECO:0007669"/>
    <property type="project" value="InterPro"/>
</dbReference>
<comment type="similarity">
    <text evidence="1">Belongs to the RecJ family.</text>
</comment>
<dbReference type="OrthoDB" id="9809852at2"/>
<evidence type="ECO:0000256" key="3">
    <source>
        <dbReference type="ARBA" id="ARBA00022722"/>
    </source>
</evidence>
<dbReference type="InterPro" id="IPR038763">
    <property type="entry name" value="DHH_sf"/>
</dbReference>
<accession>A0A5D3WKN8</accession>